<reference evidence="1 2" key="1">
    <citation type="journal article" date="2021" name="Hortic Res">
        <title>Chromosome-scale assembly of the Dendrobium chrysotoxum genome enhances the understanding of orchid evolution.</title>
        <authorList>
            <person name="Zhang Y."/>
            <person name="Zhang G.Q."/>
            <person name="Zhang D."/>
            <person name="Liu X.D."/>
            <person name="Xu X.Y."/>
            <person name="Sun W.H."/>
            <person name="Yu X."/>
            <person name="Zhu X."/>
            <person name="Wang Z.W."/>
            <person name="Zhao X."/>
            <person name="Zhong W.Y."/>
            <person name="Chen H."/>
            <person name="Yin W.L."/>
            <person name="Huang T."/>
            <person name="Niu S.C."/>
            <person name="Liu Z.J."/>
        </authorList>
    </citation>
    <scope>NUCLEOTIDE SEQUENCE [LARGE SCALE GENOMIC DNA]</scope>
    <source>
        <strain evidence="1">Lindl</strain>
    </source>
</reference>
<dbReference type="AlphaFoldDB" id="A0AAV7HT35"/>
<protein>
    <submittedName>
        <fullName evidence="1">Uncharacterized protein</fullName>
    </submittedName>
</protein>
<name>A0AAV7HT35_DENCH</name>
<gene>
    <name evidence="1" type="ORF">IEQ34_000128</name>
</gene>
<dbReference type="EMBL" id="JAGFBR010000001">
    <property type="protein sequence ID" value="KAH0470405.1"/>
    <property type="molecule type" value="Genomic_DNA"/>
</dbReference>
<proteinExistence type="predicted"/>
<comment type="caution">
    <text evidence="1">The sequence shown here is derived from an EMBL/GenBank/DDBJ whole genome shotgun (WGS) entry which is preliminary data.</text>
</comment>
<evidence type="ECO:0000313" key="2">
    <source>
        <dbReference type="Proteomes" id="UP000775213"/>
    </source>
</evidence>
<keyword evidence="2" id="KW-1185">Reference proteome</keyword>
<accession>A0AAV7HT35</accession>
<organism evidence="1 2">
    <name type="scientific">Dendrobium chrysotoxum</name>
    <name type="common">Orchid</name>
    <dbReference type="NCBI Taxonomy" id="161865"/>
    <lineage>
        <taxon>Eukaryota</taxon>
        <taxon>Viridiplantae</taxon>
        <taxon>Streptophyta</taxon>
        <taxon>Embryophyta</taxon>
        <taxon>Tracheophyta</taxon>
        <taxon>Spermatophyta</taxon>
        <taxon>Magnoliopsida</taxon>
        <taxon>Liliopsida</taxon>
        <taxon>Asparagales</taxon>
        <taxon>Orchidaceae</taxon>
        <taxon>Epidendroideae</taxon>
        <taxon>Malaxideae</taxon>
        <taxon>Dendrobiinae</taxon>
        <taxon>Dendrobium</taxon>
    </lineage>
</organism>
<evidence type="ECO:0000313" key="1">
    <source>
        <dbReference type="EMBL" id="KAH0470405.1"/>
    </source>
</evidence>
<sequence length="83" mass="10025">MSTKKFKKDQIRNFIIQFLLSPETGLLHFAWNGFRTPLIQKSHRFYLVQTERFLVEEEVYFMKAIYKAIYNEFEFLGNANPKL</sequence>
<dbReference type="Proteomes" id="UP000775213">
    <property type="component" value="Unassembled WGS sequence"/>
</dbReference>